<name>A0ACB0JQ97_TRIPR</name>
<gene>
    <name evidence="1" type="ORF">MILVUS5_LOCUS14944</name>
</gene>
<accession>A0ACB0JQ97</accession>
<dbReference type="EMBL" id="CASHSV030000109">
    <property type="protein sequence ID" value="CAJ2646186.1"/>
    <property type="molecule type" value="Genomic_DNA"/>
</dbReference>
<proteinExistence type="predicted"/>
<protein>
    <submittedName>
        <fullName evidence="1">Uncharacterized protein</fullName>
    </submittedName>
</protein>
<organism evidence="1 2">
    <name type="scientific">Trifolium pratense</name>
    <name type="common">Red clover</name>
    <dbReference type="NCBI Taxonomy" id="57577"/>
    <lineage>
        <taxon>Eukaryota</taxon>
        <taxon>Viridiplantae</taxon>
        <taxon>Streptophyta</taxon>
        <taxon>Embryophyta</taxon>
        <taxon>Tracheophyta</taxon>
        <taxon>Spermatophyta</taxon>
        <taxon>Magnoliopsida</taxon>
        <taxon>eudicotyledons</taxon>
        <taxon>Gunneridae</taxon>
        <taxon>Pentapetalae</taxon>
        <taxon>rosids</taxon>
        <taxon>fabids</taxon>
        <taxon>Fabales</taxon>
        <taxon>Fabaceae</taxon>
        <taxon>Papilionoideae</taxon>
        <taxon>50 kb inversion clade</taxon>
        <taxon>NPAAA clade</taxon>
        <taxon>Hologalegina</taxon>
        <taxon>IRL clade</taxon>
        <taxon>Trifolieae</taxon>
        <taxon>Trifolium</taxon>
    </lineage>
</organism>
<reference evidence="1" key="1">
    <citation type="submission" date="2023-10" db="EMBL/GenBank/DDBJ databases">
        <authorList>
            <person name="Rodriguez Cubillos JULIANA M."/>
            <person name="De Vega J."/>
        </authorList>
    </citation>
    <scope>NUCLEOTIDE SEQUENCE</scope>
</reference>
<comment type="caution">
    <text evidence="1">The sequence shown here is derived from an EMBL/GenBank/DDBJ whole genome shotgun (WGS) entry which is preliminary data.</text>
</comment>
<evidence type="ECO:0000313" key="2">
    <source>
        <dbReference type="Proteomes" id="UP001177021"/>
    </source>
</evidence>
<sequence length="947" mass="107439">MIFWAVKMETLFTSLDVLEFVQNGYEVPAPKANEKDEESSTRLEELKKNKITDAGVLGMIQRGVSLSIFPRIMRAKTSKEARTILQQEFEGDSKVRTVKLQSLKRDYKNERMKENESLNEYFNRLSELVNQMKSHGDTIDDRRIVDKILISLTEKFDPMVAVIEETKNLSTMSVQGLMWSLRSYEQRLLRRSEKSVESAFQSKLNIQPNNDENKPPTQNRGESSRGSRFGRGRGRGRNSRGRGRGANDGRWHEGASNKWCNICKSNTHAEKDCWNKGKSQCYNCKRFGHIQKDCRFGNQQHASFAEGENDEGNLFFACQKAFQEDKNVWYLDSGCSNHMTGKKEAFINIDSSFGSKVKLGNGEHVEVKGKGSIGVTTKQGSKVIHDTLYVPELDENLLSIGQLLEHGYSLNFENLECRIFDSKRRNVAVEKTVPAILLQQNSAAENEQPAPCTPSSSSSPSSPISSSSSPNSTPIKLKDLSDIYARCNYCVVEPENFDEAIKEDVWRNAMQEEIDAIEKNKTWKLIEKPNDKEAIGVKWVYKLKHNPDGSIQRAKARLVVKGYAQQPGIDYSETFAPVARLDTQPQGFVSKGQEEKVYRLKKALYGLKQAPRAWYSEIDSYFVQQGFQRSQSEPTLYVKHQGKDDILLVALYVDDLVYTGNNKKMVENFKIEMMKKYEMSDLGLLHHFLGIEVYQDEYGVFICQKRYAENILKKFGMYGCKPVDIPLVVNEKLKKEDGGRLIDASMYRSLVGSLFYLTASRPDLMFAASLLSRFMSKPSHLHLGAAKRVLSDWAGSVDDMKITSGYVFNLGSGVISWCSKKQDTVAQSSAEAEYLAAGLATQQSLWLRRILEDIGEKQEGSLQLHCDNKSAIAMAKNPVFHSRTRHINIKHHFIRSVIEEGDVQLIFCSSQEQLADIFTKALPRGRFQQLREAMGVKEQHIKGEYVS</sequence>
<dbReference type="Proteomes" id="UP001177021">
    <property type="component" value="Unassembled WGS sequence"/>
</dbReference>
<keyword evidence="2" id="KW-1185">Reference proteome</keyword>
<evidence type="ECO:0000313" key="1">
    <source>
        <dbReference type="EMBL" id="CAJ2646186.1"/>
    </source>
</evidence>